<protein>
    <submittedName>
        <fullName evidence="1">Uncharacterized protein</fullName>
    </submittedName>
</protein>
<organism evidence="1 2">
    <name type="scientific">Piscirickettsia litoralis</name>
    <dbReference type="NCBI Taxonomy" id="1891921"/>
    <lineage>
        <taxon>Bacteria</taxon>
        <taxon>Pseudomonadati</taxon>
        <taxon>Pseudomonadota</taxon>
        <taxon>Gammaproteobacteria</taxon>
        <taxon>Thiotrichales</taxon>
        <taxon>Piscirickettsiaceae</taxon>
        <taxon>Piscirickettsia</taxon>
    </lineage>
</organism>
<reference evidence="1 2" key="1">
    <citation type="submission" date="2016-08" db="EMBL/GenBank/DDBJ databases">
        <title>Draft genome sequence of Candidatus Piscirickettsia litoralis, from seawater.</title>
        <authorList>
            <person name="Wan X."/>
            <person name="Lee A.J."/>
            <person name="Hou S."/>
            <person name="Donachie S.P."/>
        </authorList>
    </citation>
    <scope>NUCLEOTIDE SEQUENCE [LARGE SCALE GENOMIC DNA]</scope>
    <source>
        <strain evidence="1 2">Y2</strain>
    </source>
</reference>
<dbReference type="Proteomes" id="UP000094329">
    <property type="component" value="Unassembled WGS sequence"/>
</dbReference>
<accession>A0ABX3A280</accession>
<dbReference type="RefSeq" id="WP_069313960.1">
    <property type="nucleotide sequence ID" value="NZ_MDTU01000002.1"/>
</dbReference>
<evidence type="ECO:0000313" key="1">
    <source>
        <dbReference type="EMBL" id="ODN41495.1"/>
    </source>
</evidence>
<dbReference type="EMBL" id="MDTU01000002">
    <property type="protein sequence ID" value="ODN41495.1"/>
    <property type="molecule type" value="Genomic_DNA"/>
</dbReference>
<proteinExistence type="predicted"/>
<name>A0ABX3A280_9GAMM</name>
<keyword evidence="2" id="KW-1185">Reference proteome</keyword>
<evidence type="ECO:0000313" key="2">
    <source>
        <dbReference type="Proteomes" id="UP000094329"/>
    </source>
</evidence>
<comment type="caution">
    <text evidence="1">The sequence shown here is derived from an EMBL/GenBank/DDBJ whole genome shotgun (WGS) entry which is preliminary data.</text>
</comment>
<gene>
    <name evidence="1" type="ORF">BGC07_15385</name>
</gene>
<sequence>MCIFLGVVELGPVVSLNPPTDRLIGILLGVSSIALFQKLFWKFGRFESVQHTINQTKLYLTLIRRSMSYHIINRKSMNYNFSMLEHSLKELNRVDLNPNNQLYAIRANIVNTYQELYYHLYCFSSMRDAVVSHDSQDVIGIYNNLSGIFALNQDSNHSLKVDLDEVKVGYLQAYHKEECTMEEYLMVCTLVRIARSIMRYQRLYLEEESKFAYYHSRFNNIN</sequence>